<dbReference type="EMBL" id="GALX01001715">
    <property type="protein sequence ID" value="JAB66751.1"/>
    <property type="molecule type" value="Transcribed_RNA"/>
</dbReference>
<sequence length="460" mass="53292">MTESLSTSNHVPDDEFDLEFNDTVNITTTLERLKEFSYYLVENVELNLNLCLRLLEEREAPSNPNSIYTTAFSKLLSTVPKVGSALSSAVTKGEIIIFDKIDKTNSRALADLVYYFSDHEGEIRNILIESSVDIFFSFEHQFTMLSCNGGPKRAMQKLAKDASDRIFNYFLETEQNKSATRTEITKGVLFGDSKRNKAGLKQGKTVVKDDTKWKTCKLYRKTGIVIVEEQTFFKNSNCKTEKYGHRRLLPWENPEDIKGTWESETGFQVPNYMLTVKEDILKTVRDYIMTKNPFENAKLERENYNNEATEDRNLKHKEVLATFREHFRELLEELEQQYKIIAHNHCESKHLVVEISKNQGEEGVFHQEISTKLEEIKKDINDTKVLIERSETMRSRASVVQVESSDSMLTVEEVKEIVKEETSRDLQTQIVDLVKEKLAKNDPGPKIKREINRSLKKLKW</sequence>
<evidence type="ECO:0000313" key="2">
    <source>
        <dbReference type="EMBL" id="JAB66751.1"/>
    </source>
</evidence>
<dbReference type="AlphaFoldDB" id="V5IA67"/>
<evidence type="ECO:0000256" key="1">
    <source>
        <dbReference type="SAM" id="Coils"/>
    </source>
</evidence>
<organism evidence="2">
    <name type="scientific">Anoplophora glabripennis</name>
    <name type="common">Asian longhorn beetle</name>
    <name type="synonym">Anoplophora nobilis</name>
    <dbReference type="NCBI Taxonomy" id="217634"/>
    <lineage>
        <taxon>Eukaryota</taxon>
        <taxon>Metazoa</taxon>
        <taxon>Ecdysozoa</taxon>
        <taxon>Arthropoda</taxon>
        <taxon>Hexapoda</taxon>
        <taxon>Insecta</taxon>
        <taxon>Pterygota</taxon>
        <taxon>Neoptera</taxon>
        <taxon>Endopterygota</taxon>
        <taxon>Coleoptera</taxon>
        <taxon>Polyphaga</taxon>
        <taxon>Cucujiformia</taxon>
        <taxon>Chrysomeloidea</taxon>
        <taxon>Cerambycidae</taxon>
        <taxon>Lamiinae</taxon>
        <taxon>Lamiini</taxon>
        <taxon>Anoplophora</taxon>
    </lineage>
</organism>
<reference evidence="2" key="1">
    <citation type="submission" date="2013-07" db="EMBL/GenBank/DDBJ databases">
        <title>Midgut Transcriptome Profiling of Anoplphora glabripennis, a Lignocellulose Degrading, Wood-Boring Cerambycid.</title>
        <authorList>
            <person name="Scully E.D."/>
            <person name="Hoover K."/>
            <person name="Carlson J.E."/>
            <person name="Tien M."/>
            <person name="Geib S.M."/>
        </authorList>
    </citation>
    <scope>NUCLEOTIDE SEQUENCE</scope>
</reference>
<protein>
    <submittedName>
        <fullName evidence="2">Uncharacterized protein</fullName>
    </submittedName>
</protein>
<proteinExistence type="predicted"/>
<feature type="coiled-coil region" evidence="1">
    <location>
        <begin position="294"/>
        <end position="344"/>
    </location>
</feature>
<name>V5IA67_ANOGL</name>
<accession>V5IA67</accession>
<keyword evidence="1" id="KW-0175">Coiled coil</keyword>